<dbReference type="InterPro" id="IPR051797">
    <property type="entry name" value="TrmB-like"/>
</dbReference>
<dbReference type="PANTHER" id="PTHR34293:SF1">
    <property type="entry name" value="HTH-TYPE TRANSCRIPTIONAL REGULATOR TRMBL2"/>
    <property type="match status" value="1"/>
</dbReference>
<evidence type="ECO:0000259" key="1">
    <source>
        <dbReference type="PROSITE" id="PS50043"/>
    </source>
</evidence>
<dbReference type="PRINTS" id="PR00038">
    <property type="entry name" value="HTHLUXR"/>
</dbReference>
<dbReference type="PROSITE" id="PS50043">
    <property type="entry name" value="HTH_LUXR_2"/>
    <property type="match status" value="1"/>
</dbReference>
<name>A0ABX1AA60_9ACTN</name>
<sequence length="320" mass="35502">MCTAGTLLYERALREGQLPAGDARHAPCLLDTGLLQPSLDDLDRLEPVPPAVGLQRLLRHSADRIAGERRREEELAETFQSLMRIDDRPQGEAVSPALGLLSGKTRINAAISEALSAAAEEVLCIQTQHSYSTSEYARRAQALAMRRDQAFLDRGGRLRTIYPHTQRHIPLVIARYEQLRGDAQARTLDEVTERLILVDRSVAFLPADKDHHIALEVRHPAITGYLADMFDRFWRLATPMYPKAVEPPSPERITARQRAIAELLVEGHTDTAIAERLGMNVRTARVHIAKLAATLGSQSRAQLGYLIGQSGILDQEGPHT</sequence>
<dbReference type="InterPro" id="IPR000792">
    <property type="entry name" value="Tscrpt_reg_LuxR_C"/>
</dbReference>
<dbReference type="Pfam" id="PF00196">
    <property type="entry name" value="GerE"/>
    <property type="match status" value="1"/>
</dbReference>
<proteinExistence type="predicted"/>
<dbReference type="PANTHER" id="PTHR34293">
    <property type="entry name" value="HTH-TYPE TRANSCRIPTIONAL REGULATOR TRMBL2"/>
    <property type="match status" value="1"/>
</dbReference>
<dbReference type="SMART" id="SM00421">
    <property type="entry name" value="HTH_LUXR"/>
    <property type="match status" value="1"/>
</dbReference>
<evidence type="ECO:0000313" key="2">
    <source>
        <dbReference type="EMBL" id="NJP50378.1"/>
    </source>
</evidence>
<accession>A0ABX1AA60</accession>
<protein>
    <submittedName>
        <fullName evidence="2">Helix-turn-helix transcriptional regulator</fullName>
    </submittedName>
</protein>
<gene>
    <name evidence="2" type="ORF">HCJ93_09910</name>
</gene>
<comment type="caution">
    <text evidence="2">The sequence shown here is derived from an EMBL/GenBank/DDBJ whole genome shotgun (WGS) entry which is preliminary data.</text>
</comment>
<evidence type="ECO:0000313" key="3">
    <source>
        <dbReference type="Proteomes" id="UP000730591"/>
    </source>
</evidence>
<dbReference type="Gene3D" id="1.10.10.10">
    <property type="entry name" value="Winged helix-like DNA-binding domain superfamily/Winged helix DNA-binding domain"/>
    <property type="match status" value="1"/>
</dbReference>
<reference evidence="2 3" key="1">
    <citation type="submission" date="2020-03" db="EMBL/GenBank/DDBJ databases">
        <title>WGS of actinomycetes isolated from Thailand.</title>
        <authorList>
            <person name="Thawai C."/>
        </authorList>
    </citation>
    <scope>NUCLEOTIDE SEQUENCE [LARGE SCALE GENOMIC DNA]</scope>
    <source>
        <strain evidence="2 3">SBST2-5</strain>
    </source>
</reference>
<dbReference type="Proteomes" id="UP000730591">
    <property type="component" value="Unassembled WGS sequence"/>
</dbReference>
<keyword evidence="3" id="KW-1185">Reference proteome</keyword>
<organism evidence="2 3">
    <name type="scientific">Streptomyces composti</name>
    <dbReference type="NCBI Taxonomy" id="2720025"/>
    <lineage>
        <taxon>Bacteria</taxon>
        <taxon>Bacillati</taxon>
        <taxon>Actinomycetota</taxon>
        <taxon>Actinomycetes</taxon>
        <taxon>Kitasatosporales</taxon>
        <taxon>Streptomycetaceae</taxon>
        <taxon>Streptomyces</taxon>
    </lineage>
</organism>
<dbReference type="InterPro" id="IPR016032">
    <property type="entry name" value="Sig_transdc_resp-reg_C-effctor"/>
</dbReference>
<dbReference type="SUPFAM" id="SSF46894">
    <property type="entry name" value="C-terminal effector domain of the bipartite response regulators"/>
    <property type="match status" value="1"/>
</dbReference>
<dbReference type="InterPro" id="IPR036388">
    <property type="entry name" value="WH-like_DNA-bd_sf"/>
</dbReference>
<dbReference type="EMBL" id="JAATEM010000010">
    <property type="protein sequence ID" value="NJP50378.1"/>
    <property type="molecule type" value="Genomic_DNA"/>
</dbReference>
<feature type="domain" description="HTH luxR-type" evidence="1">
    <location>
        <begin position="246"/>
        <end position="311"/>
    </location>
</feature>